<dbReference type="Gene3D" id="3.40.50.150">
    <property type="entry name" value="Vaccinia Virus protein VP39"/>
    <property type="match status" value="1"/>
</dbReference>
<reference evidence="1" key="1">
    <citation type="submission" date="2021-01" db="EMBL/GenBank/DDBJ databases">
        <authorList>
            <person name="Corre E."/>
            <person name="Pelletier E."/>
            <person name="Niang G."/>
            <person name="Scheremetjew M."/>
            <person name="Finn R."/>
            <person name="Kale V."/>
            <person name="Holt S."/>
            <person name="Cochrane G."/>
            <person name="Meng A."/>
            <person name="Brown T."/>
            <person name="Cohen L."/>
        </authorList>
    </citation>
    <scope>NUCLEOTIDE SEQUENCE</scope>
    <source>
        <strain evidence="1">CCMP125</strain>
    </source>
</reference>
<dbReference type="PANTHER" id="PTHR40036">
    <property type="entry name" value="MACROCIN O-METHYLTRANSFERASE"/>
    <property type="match status" value="1"/>
</dbReference>
<sequence>MRFPAQFRVGKWFKLLSIVIAVSATFCRTYFKISINNESIVPVPPQQQPNLPDLEGILGPKEIAQLQLDCPSNRIIKVRHDGNKSLVTFEQFIPMVLHAVNNSVHPPFMRPVHELAIAFGNELTGDFSTQPTRKNPPRVKVLKSGFWAEFGVFTGSTLKYASEHVKGTNFSGLMVGFDSFEGLPEHWRQHFPAGEFAKGDGLYNLVREKIPKIVKLYKGWFQNTISTFIEEHPHMPAALIHHDGDLFLSTTITFQMLHDRIVPGTHIIFDELMGYPGYEKHEILAFYLWMILNSETAVMCAMGAMAHFNVKEWMMDSIEHDPRKQSAWFQVMSI</sequence>
<gene>
    <name evidence="1" type="ORF">APAL1065_LOCUS25849</name>
</gene>
<proteinExistence type="predicted"/>
<dbReference type="SUPFAM" id="SSF53335">
    <property type="entry name" value="S-adenosyl-L-methionine-dependent methyltransferases"/>
    <property type="match status" value="1"/>
</dbReference>
<dbReference type="PANTHER" id="PTHR40036:SF1">
    <property type="entry name" value="MACROCIN O-METHYLTRANSFERASE"/>
    <property type="match status" value="1"/>
</dbReference>
<dbReference type="Pfam" id="PF05711">
    <property type="entry name" value="TylF"/>
    <property type="match status" value="1"/>
</dbReference>
<dbReference type="InterPro" id="IPR029063">
    <property type="entry name" value="SAM-dependent_MTases_sf"/>
</dbReference>
<dbReference type="AlphaFoldDB" id="A0A7S3DXG4"/>
<protein>
    <submittedName>
        <fullName evidence="1">Uncharacterized protein</fullName>
    </submittedName>
</protein>
<dbReference type="InterPro" id="IPR008884">
    <property type="entry name" value="TylF_MeTrfase"/>
</dbReference>
<accession>A0A7S3DXG4</accession>
<name>A0A7S3DXG4_9STRA</name>
<organism evidence="1">
    <name type="scientific">Entomoneis paludosa</name>
    <dbReference type="NCBI Taxonomy" id="265537"/>
    <lineage>
        <taxon>Eukaryota</taxon>
        <taxon>Sar</taxon>
        <taxon>Stramenopiles</taxon>
        <taxon>Ochrophyta</taxon>
        <taxon>Bacillariophyta</taxon>
        <taxon>Bacillariophyceae</taxon>
        <taxon>Bacillariophycidae</taxon>
        <taxon>Entomoneidaceae</taxon>
        <taxon>Entomoneis</taxon>
    </lineage>
</organism>
<dbReference type="EMBL" id="HBHT01038455">
    <property type="protein sequence ID" value="CAD9992389.1"/>
    <property type="molecule type" value="Transcribed_RNA"/>
</dbReference>
<evidence type="ECO:0000313" key="1">
    <source>
        <dbReference type="EMBL" id="CAD9992389.1"/>
    </source>
</evidence>